<dbReference type="InterPro" id="IPR010195">
    <property type="entry name" value="Uncharacterised_peroxidase-rel"/>
</dbReference>
<name>A0A172YJQ6_9GAMM</name>
<sequence length="217" mass="24022">MPARHPAARPAASAFTFATLGWRAWLEPLEPSAANETQLAILDESHPQARSSDYYLLLALQPEILRQRSLTYNAIMYGSGGAARAERELAAAAVSRDNGCVYCASVHAQRFEQRAKRRDVIEQLFEDPEHAGTSERERAIIHFALALTRRPDQFGAEQFAPLIKQGVSFDALLDLIQATAIFAWANRLMLTLGEPAALNVQASSDVDQLIVRRPPRT</sequence>
<dbReference type="Gene3D" id="1.20.1290.10">
    <property type="entry name" value="AhpD-like"/>
    <property type="match status" value="1"/>
</dbReference>
<feature type="domain" description="Carboxymuconolactone decarboxylase-like" evidence="1">
    <location>
        <begin position="62"/>
        <end position="144"/>
    </location>
</feature>
<dbReference type="NCBIfam" id="TIGR01926">
    <property type="entry name" value="peroxid_rel"/>
    <property type="match status" value="1"/>
</dbReference>
<dbReference type="InterPro" id="IPR003779">
    <property type="entry name" value="CMD-like"/>
</dbReference>
<gene>
    <name evidence="2" type="ORF">A5892_03575</name>
</gene>
<keyword evidence="3" id="KW-1185">Reference proteome</keyword>
<dbReference type="EMBL" id="CP015243">
    <property type="protein sequence ID" value="ANF59471.1"/>
    <property type="molecule type" value="Genomic_DNA"/>
</dbReference>
<proteinExistence type="predicted"/>
<dbReference type="STRING" id="376489.A5892_03575"/>
<reference evidence="2 3" key="1">
    <citation type="submission" date="2016-04" db="EMBL/GenBank/DDBJ databases">
        <title>Complete Genome Sequence of Halotalea alkalilenta IHB B 13600.</title>
        <authorList>
            <person name="Swarnkar M.K."/>
            <person name="Sharma A."/>
            <person name="Kaushal K."/>
            <person name="Soni R."/>
            <person name="Rana S."/>
            <person name="Singh A.K."/>
            <person name="Gulati A."/>
        </authorList>
    </citation>
    <scope>NUCLEOTIDE SEQUENCE [LARGE SCALE GENOMIC DNA]</scope>
    <source>
        <strain evidence="2 3">IHB B 13600</strain>
    </source>
</reference>
<protein>
    <submittedName>
        <fullName evidence="2">Alkylhydroperoxidase</fullName>
    </submittedName>
</protein>
<dbReference type="Proteomes" id="UP000077875">
    <property type="component" value="Chromosome"/>
</dbReference>
<dbReference type="NCBIfam" id="TIGR00778">
    <property type="entry name" value="ahpD_dom"/>
    <property type="match status" value="1"/>
</dbReference>
<dbReference type="PANTHER" id="PTHR35446">
    <property type="entry name" value="SI:CH211-175M2.5"/>
    <property type="match status" value="1"/>
</dbReference>
<dbReference type="InterPro" id="IPR004675">
    <property type="entry name" value="AhpD_core"/>
</dbReference>
<evidence type="ECO:0000313" key="3">
    <source>
        <dbReference type="Proteomes" id="UP000077875"/>
    </source>
</evidence>
<dbReference type="GO" id="GO:0051920">
    <property type="term" value="F:peroxiredoxin activity"/>
    <property type="evidence" value="ECO:0007669"/>
    <property type="project" value="InterPro"/>
</dbReference>
<dbReference type="InterPro" id="IPR029032">
    <property type="entry name" value="AhpD-like"/>
</dbReference>
<dbReference type="KEGG" id="haa:A5892_03575"/>
<accession>A0A172YJQ6</accession>
<organism evidence="2 3">
    <name type="scientific">Halotalea alkalilenta</name>
    <dbReference type="NCBI Taxonomy" id="376489"/>
    <lineage>
        <taxon>Bacteria</taxon>
        <taxon>Pseudomonadati</taxon>
        <taxon>Pseudomonadota</taxon>
        <taxon>Gammaproteobacteria</taxon>
        <taxon>Oceanospirillales</taxon>
        <taxon>Halomonadaceae</taxon>
        <taxon>Halotalea</taxon>
    </lineage>
</organism>
<evidence type="ECO:0000259" key="1">
    <source>
        <dbReference type="Pfam" id="PF02627"/>
    </source>
</evidence>
<dbReference type="SUPFAM" id="SSF69118">
    <property type="entry name" value="AhpD-like"/>
    <property type="match status" value="1"/>
</dbReference>
<keyword evidence="2" id="KW-0575">Peroxidase</keyword>
<dbReference type="PANTHER" id="PTHR35446:SF2">
    <property type="entry name" value="CARBOXYMUCONOLACTONE DECARBOXYLASE-LIKE DOMAIN-CONTAINING PROTEIN"/>
    <property type="match status" value="1"/>
</dbReference>
<dbReference type="AlphaFoldDB" id="A0A172YJQ6"/>
<dbReference type="Pfam" id="PF02627">
    <property type="entry name" value="CMD"/>
    <property type="match status" value="1"/>
</dbReference>
<evidence type="ECO:0000313" key="2">
    <source>
        <dbReference type="EMBL" id="ANF59471.1"/>
    </source>
</evidence>
<keyword evidence="2" id="KW-0560">Oxidoreductase</keyword>